<dbReference type="InParanoid" id="A0A2P5FV49"/>
<dbReference type="EMBL" id="JXTC01000007">
    <property type="protein sequence ID" value="POO01674.1"/>
    <property type="molecule type" value="Genomic_DNA"/>
</dbReference>
<reference evidence="3" key="1">
    <citation type="submission" date="2016-06" db="EMBL/GenBank/DDBJ databases">
        <title>Parallel loss of symbiosis genes in relatives of nitrogen-fixing non-legume Parasponia.</title>
        <authorList>
            <person name="Van Velzen R."/>
            <person name="Holmer R."/>
            <person name="Bu F."/>
            <person name="Rutten L."/>
            <person name="Van Zeijl A."/>
            <person name="Liu W."/>
            <person name="Santuari L."/>
            <person name="Cao Q."/>
            <person name="Sharma T."/>
            <person name="Shen D."/>
            <person name="Roswanjaya Y."/>
            <person name="Wardhani T."/>
            <person name="Kalhor M.S."/>
            <person name="Jansen J."/>
            <person name="Van den Hoogen J."/>
            <person name="Gungor B."/>
            <person name="Hartog M."/>
            <person name="Hontelez J."/>
            <person name="Verver J."/>
            <person name="Yang W.-C."/>
            <person name="Schijlen E."/>
            <person name="Repin R."/>
            <person name="Schilthuizen M."/>
            <person name="Schranz E."/>
            <person name="Heidstra R."/>
            <person name="Miyata K."/>
            <person name="Fedorova E."/>
            <person name="Kohlen W."/>
            <person name="Bisseling T."/>
            <person name="Smit S."/>
            <person name="Geurts R."/>
        </authorList>
    </citation>
    <scope>NUCLEOTIDE SEQUENCE [LARGE SCALE GENOMIC DNA]</scope>
    <source>
        <strain evidence="3">cv. RG33-2</strain>
    </source>
</reference>
<name>A0A2P5FV49_TREOI</name>
<keyword evidence="3" id="KW-1185">Reference proteome</keyword>
<comment type="caution">
    <text evidence="2">The sequence shown here is derived from an EMBL/GenBank/DDBJ whole genome shotgun (WGS) entry which is preliminary data.</text>
</comment>
<dbReference type="AlphaFoldDB" id="A0A2P5FV49"/>
<evidence type="ECO:0000313" key="3">
    <source>
        <dbReference type="Proteomes" id="UP000237000"/>
    </source>
</evidence>
<feature type="region of interest" description="Disordered" evidence="1">
    <location>
        <begin position="1"/>
        <end position="54"/>
    </location>
</feature>
<evidence type="ECO:0000256" key="1">
    <source>
        <dbReference type="SAM" id="MobiDB-lite"/>
    </source>
</evidence>
<protein>
    <submittedName>
        <fullName evidence="2">Uncharacterized protein</fullName>
    </submittedName>
</protein>
<evidence type="ECO:0000313" key="2">
    <source>
        <dbReference type="EMBL" id="POO01674.1"/>
    </source>
</evidence>
<gene>
    <name evidence="2" type="ORF">TorRG33x02_024510</name>
</gene>
<accession>A0A2P5FV49</accession>
<dbReference type="OrthoDB" id="10459212at2759"/>
<sequence>MTPQSHVRVSEDGPTMNWRGPIGLIASLGMTGEKPSQADDEVDPHVMRVDEESSTWRPLRGDCRHLTDGAHHRLLPESVSLPLLLLPTLTGLSYGSVSSSPLLPLGEDQSGCTIS</sequence>
<organism evidence="2 3">
    <name type="scientific">Trema orientale</name>
    <name type="common">Charcoal tree</name>
    <name type="synonym">Celtis orientalis</name>
    <dbReference type="NCBI Taxonomy" id="63057"/>
    <lineage>
        <taxon>Eukaryota</taxon>
        <taxon>Viridiplantae</taxon>
        <taxon>Streptophyta</taxon>
        <taxon>Embryophyta</taxon>
        <taxon>Tracheophyta</taxon>
        <taxon>Spermatophyta</taxon>
        <taxon>Magnoliopsida</taxon>
        <taxon>eudicotyledons</taxon>
        <taxon>Gunneridae</taxon>
        <taxon>Pentapetalae</taxon>
        <taxon>rosids</taxon>
        <taxon>fabids</taxon>
        <taxon>Rosales</taxon>
        <taxon>Cannabaceae</taxon>
        <taxon>Trema</taxon>
    </lineage>
</organism>
<proteinExistence type="predicted"/>
<dbReference type="Proteomes" id="UP000237000">
    <property type="component" value="Unassembled WGS sequence"/>
</dbReference>